<keyword evidence="1" id="KW-0812">Transmembrane</keyword>
<organism evidence="2 3">
    <name type="scientific">Pseudoalteromonas haloplanktis</name>
    <name type="common">Alteromonas haloplanktis</name>
    <dbReference type="NCBI Taxonomy" id="228"/>
    <lineage>
        <taxon>Bacteria</taxon>
        <taxon>Pseudomonadati</taxon>
        <taxon>Pseudomonadota</taxon>
        <taxon>Gammaproteobacteria</taxon>
        <taxon>Alteromonadales</taxon>
        <taxon>Pseudoalteromonadaceae</taxon>
        <taxon>Pseudoalteromonas</taxon>
    </lineage>
</organism>
<evidence type="ECO:0000313" key="3">
    <source>
        <dbReference type="Proteomes" id="UP001152447"/>
    </source>
</evidence>
<keyword evidence="3" id="KW-1185">Reference proteome</keyword>
<sequence length="109" mass="12393">MLFFIGLGILLVLSLVLLIIENTAPTVNMEINLIHIILFVVAGMFAWGSQEYIATEWFDLYFKEGFWVRLFQVLHVALAVAITYRGFGIGLIISFFIGAYIFVKWLITG</sequence>
<dbReference type="Proteomes" id="UP001152447">
    <property type="component" value="Unassembled WGS sequence"/>
</dbReference>
<evidence type="ECO:0000256" key="1">
    <source>
        <dbReference type="SAM" id="Phobius"/>
    </source>
</evidence>
<protein>
    <submittedName>
        <fullName evidence="2">Uncharacterized protein</fullName>
    </submittedName>
</protein>
<dbReference type="AlphaFoldDB" id="A0A9W4QXC3"/>
<dbReference type="RefSeq" id="WP_262976531.1">
    <property type="nucleotide sequence ID" value="NZ_CAMAPB010000018.1"/>
</dbReference>
<evidence type="ECO:0000313" key="2">
    <source>
        <dbReference type="EMBL" id="CAH9056884.1"/>
    </source>
</evidence>
<dbReference type="EMBL" id="CAMAPB010000018">
    <property type="protein sequence ID" value="CAH9056884.1"/>
    <property type="molecule type" value="Genomic_DNA"/>
</dbReference>
<feature type="transmembrane region" description="Helical" evidence="1">
    <location>
        <begin position="89"/>
        <end position="107"/>
    </location>
</feature>
<proteinExistence type="predicted"/>
<keyword evidence="1" id="KW-1133">Transmembrane helix</keyword>
<keyword evidence="1" id="KW-0472">Membrane</keyword>
<feature type="transmembrane region" description="Helical" evidence="1">
    <location>
        <begin position="34"/>
        <end position="54"/>
    </location>
</feature>
<comment type="caution">
    <text evidence="2">The sequence shown here is derived from an EMBL/GenBank/DDBJ whole genome shotgun (WGS) entry which is preliminary data.</text>
</comment>
<reference evidence="2" key="1">
    <citation type="submission" date="2022-07" db="EMBL/GenBank/DDBJ databases">
        <authorList>
            <person name="Criscuolo A."/>
        </authorList>
    </citation>
    <scope>NUCLEOTIDE SEQUENCE</scope>
    <source>
        <strain evidence="2">CIP103197</strain>
    </source>
</reference>
<name>A0A9W4QXC3_PSEHA</name>
<accession>A0A9W4QXC3</accession>
<gene>
    <name evidence="2" type="ORF">PSEHALCIP103_01545</name>
</gene>